<dbReference type="InterPro" id="IPR032710">
    <property type="entry name" value="NTF2-like_dom_sf"/>
</dbReference>
<dbReference type="SUPFAM" id="SSF54427">
    <property type="entry name" value="NTF2-like"/>
    <property type="match status" value="1"/>
</dbReference>
<proteinExistence type="predicted"/>
<name>A0A8H3E9D2_9LECA</name>
<dbReference type="PANTHER" id="PTHR38436:SF3">
    <property type="entry name" value="CARBOXYMETHYLENEBUTENOLIDASE-RELATED"/>
    <property type="match status" value="1"/>
</dbReference>
<comment type="caution">
    <text evidence="1">The sequence shown here is derived from an EMBL/GenBank/DDBJ whole genome shotgun (WGS) entry which is preliminary data.</text>
</comment>
<dbReference type="Proteomes" id="UP000664203">
    <property type="component" value="Unassembled WGS sequence"/>
</dbReference>
<organism evidence="1 2">
    <name type="scientific">Alectoria fallacina</name>
    <dbReference type="NCBI Taxonomy" id="1903189"/>
    <lineage>
        <taxon>Eukaryota</taxon>
        <taxon>Fungi</taxon>
        <taxon>Dikarya</taxon>
        <taxon>Ascomycota</taxon>
        <taxon>Pezizomycotina</taxon>
        <taxon>Lecanoromycetes</taxon>
        <taxon>OSLEUM clade</taxon>
        <taxon>Lecanoromycetidae</taxon>
        <taxon>Lecanorales</taxon>
        <taxon>Lecanorineae</taxon>
        <taxon>Parmeliaceae</taxon>
        <taxon>Alectoria</taxon>
    </lineage>
</organism>
<evidence type="ECO:0000313" key="2">
    <source>
        <dbReference type="Proteomes" id="UP000664203"/>
    </source>
</evidence>
<gene>
    <name evidence="1" type="ORF">ALECFALPRED_000018</name>
</gene>
<dbReference type="OrthoDB" id="5440at2759"/>
<dbReference type="InterPro" id="IPR009959">
    <property type="entry name" value="Cyclase_SnoaL-like"/>
</dbReference>
<evidence type="ECO:0000313" key="1">
    <source>
        <dbReference type="EMBL" id="CAF9902786.1"/>
    </source>
</evidence>
<protein>
    <submittedName>
        <fullName evidence="1">Uncharacterized protein</fullName>
    </submittedName>
</protein>
<reference evidence="1" key="1">
    <citation type="submission" date="2021-03" db="EMBL/GenBank/DDBJ databases">
        <authorList>
            <person name="Tagirdzhanova G."/>
        </authorList>
    </citation>
    <scope>NUCLEOTIDE SEQUENCE</scope>
</reference>
<sequence>MRFSWSDSIVAQPKVVITAEDDDFDHATIQKWGAEGFEVSYLPFTGSQKDYVHSLQHLADPLELGDNFAIVGLLALIQIKSNWRRLLMLPVCVAYGEAASVVLDMAVMPMPKLCALIAYYPEAPVPSAGFHRSLSVVIHFAGPQSKAPNCRCYSYPGVESGFAEEDLEQYDKISASLAWSRSLAALRKAFGIEVDLEKIWDDHMALEFVTKDANATMSTMVDKPYVNHIPTMTGGIGYKDLHRFYRDYFIPGNPPSLKMKLLSRTVGTDRVVDEMYMSFEHTQVMPWLLPDVEPTDKYVEVALVVIVCIRGGKLYHEHIYWDQATVLVQIGLLDPKLVPGGKGQGRLPVVDGAGARKVVDESCIRSNELISSW</sequence>
<dbReference type="AlphaFoldDB" id="A0A8H3E9D2"/>
<keyword evidence="2" id="KW-1185">Reference proteome</keyword>
<dbReference type="Gene3D" id="3.10.450.50">
    <property type="match status" value="1"/>
</dbReference>
<dbReference type="EMBL" id="CAJPDR010000001">
    <property type="protein sequence ID" value="CAF9902786.1"/>
    <property type="molecule type" value="Genomic_DNA"/>
</dbReference>
<accession>A0A8H3E9D2</accession>
<dbReference type="GO" id="GO:0030638">
    <property type="term" value="P:polyketide metabolic process"/>
    <property type="evidence" value="ECO:0007669"/>
    <property type="project" value="InterPro"/>
</dbReference>
<dbReference type="PANTHER" id="PTHR38436">
    <property type="entry name" value="POLYKETIDE CYCLASE SNOAL-LIKE DOMAIN"/>
    <property type="match status" value="1"/>
</dbReference>